<feature type="compositionally biased region" description="Polar residues" evidence="1">
    <location>
        <begin position="1"/>
        <end position="19"/>
    </location>
</feature>
<sequence length="167" mass="18395">MGLSIPNSRLQSWSRQPMSRAQDESAPQPPATAAPAHNTRSAHAEPTSCAPERWRSTGAPHMTTERSETSISVHVKHGDAETGPPMSVNTSEQQWGAASPLPPERCVVDGHLIYMDHLCQKCEAQKGRGSKRRAQAQIMPVKPSGIHRGDTDIDERRIRHIRLVDVD</sequence>
<reference evidence="3" key="1">
    <citation type="journal article" date="2012" name="Science">
        <title>The Paleozoic origin of enzymatic lignin decomposition reconstructed from 31 fungal genomes.</title>
        <authorList>
            <person name="Floudas D."/>
            <person name="Binder M."/>
            <person name="Riley R."/>
            <person name="Barry K."/>
            <person name="Blanchette R.A."/>
            <person name="Henrissat B."/>
            <person name="Martinez A.T."/>
            <person name="Otillar R."/>
            <person name="Spatafora J.W."/>
            <person name="Yadav J.S."/>
            <person name="Aerts A."/>
            <person name="Benoit I."/>
            <person name="Boyd A."/>
            <person name="Carlson A."/>
            <person name="Copeland A."/>
            <person name="Coutinho P.M."/>
            <person name="de Vries R.P."/>
            <person name="Ferreira P."/>
            <person name="Findley K."/>
            <person name="Foster B."/>
            <person name="Gaskell J."/>
            <person name="Glotzer D."/>
            <person name="Gorecki P."/>
            <person name="Heitman J."/>
            <person name="Hesse C."/>
            <person name="Hori C."/>
            <person name="Igarashi K."/>
            <person name="Jurgens J.A."/>
            <person name="Kallen N."/>
            <person name="Kersten P."/>
            <person name="Kohler A."/>
            <person name="Kuees U."/>
            <person name="Kumar T.K.A."/>
            <person name="Kuo A."/>
            <person name="LaButti K."/>
            <person name="Larrondo L.F."/>
            <person name="Lindquist E."/>
            <person name="Ling A."/>
            <person name="Lombard V."/>
            <person name="Lucas S."/>
            <person name="Lundell T."/>
            <person name="Martin R."/>
            <person name="McLaughlin D.J."/>
            <person name="Morgenstern I."/>
            <person name="Morin E."/>
            <person name="Murat C."/>
            <person name="Nagy L.G."/>
            <person name="Nolan M."/>
            <person name="Ohm R.A."/>
            <person name="Patyshakuliyeva A."/>
            <person name="Rokas A."/>
            <person name="Ruiz-Duenas F.J."/>
            <person name="Sabat G."/>
            <person name="Salamov A."/>
            <person name="Samejima M."/>
            <person name="Schmutz J."/>
            <person name="Slot J.C."/>
            <person name="St John F."/>
            <person name="Stenlid J."/>
            <person name="Sun H."/>
            <person name="Sun S."/>
            <person name="Syed K."/>
            <person name="Tsang A."/>
            <person name="Wiebenga A."/>
            <person name="Young D."/>
            <person name="Pisabarro A."/>
            <person name="Eastwood D.C."/>
            <person name="Martin F."/>
            <person name="Cullen D."/>
            <person name="Grigoriev I.V."/>
            <person name="Hibbett D.S."/>
        </authorList>
    </citation>
    <scope>NUCLEOTIDE SEQUENCE [LARGE SCALE GENOMIC DNA]</scope>
    <source>
        <strain evidence="3">RWD-64-598 SS2</strain>
    </source>
</reference>
<dbReference type="GeneID" id="19202370"/>
<protein>
    <submittedName>
        <fullName evidence="2">Uncharacterized protein</fullName>
    </submittedName>
</protein>
<organism evidence="2 3">
    <name type="scientific">Coniophora puteana (strain RWD-64-598)</name>
    <name type="common">Brown rot fungus</name>
    <dbReference type="NCBI Taxonomy" id="741705"/>
    <lineage>
        <taxon>Eukaryota</taxon>
        <taxon>Fungi</taxon>
        <taxon>Dikarya</taxon>
        <taxon>Basidiomycota</taxon>
        <taxon>Agaricomycotina</taxon>
        <taxon>Agaricomycetes</taxon>
        <taxon>Agaricomycetidae</taxon>
        <taxon>Boletales</taxon>
        <taxon>Coniophorineae</taxon>
        <taxon>Coniophoraceae</taxon>
        <taxon>Coniophora</taxon>
    </lineage>
</organism>
<evidence type="ECO:0000256" key="1">
    <source>
        <dbReference type="SAM" id="MobiDB-lite"/>
    </source>
</evidence>
<dbReference type="AlphaFoldDB" id="R7SE46"/>
<gene>
    <name evidence="2" type="ORF">CONPUDRAFT_147770</name>
</gene>
<dbReference type="EMBL" id="JH711592">
    <property type="protein sequence ID" value="EIW74446.1"/>
    <property type="molecule type" value="Genomic_DNA"/>
</dbReference>
<name>R7SE46_CONPW</name>
<feature type="compositionally biased region" description="Polar residues" evidence="1">
    <location>
        <begin position="87"/>
        <end position="96"/>
    </location>
</feature>
<evidence type="ECO:0000313" key="2">
    <source>
        <dbReference type="EMBL" id="EIW74446.1"/>
    </source>
</evidence>
<keyword evidence="3" id="KW-1185">Reference proteome</keyword>
<dbReference type="RefSeq" id="XP_007775459.1">
    <property type="nucleotide sequence ID" value="XM_007777269.1"/>
</dbReference>
<dbReference type="Proteomes" id="UP000053558">
    <property type="component" value="Unassembled WGS sequence"/>
</dbReference>
<dbReference type="KEGG" id="cput:CONPUDRAFT_147770"/>
<feature type="region of interest" description="Disordered" evidence="1">
    <location>
        <begin position="1"/>
        <end position="97"/>
    </location>
</feature>
<feature type="region of interest" description="Disordered" evidence="1">
    <location>
        <begin position="130"/>
        <end position="152"/>
    </location>
</feature>
<proteinExistence type="predicted"/>
<evidence type="ECO:0000313" key="3">
    <source>
        <dbReference type="Proteomes" id="UP000053558"/>
    </source>
</evidence>
<accession>R7SE46</accession>